<dbReference type="GO" id="GO:0016787">
    <property type="term" value="F:hydrolase activity"/>
    <property type="evidence" value="ECO:0007669"/>
    <property type="project" value="UniProtKB-KW"/>
</dbReference>
<name>B7IEK0_THEAB</name>
<dbReference type="SMART" id="SM00490">
    <property type="entry name" value="HELICc"/>
    <property type="match status" value="1"/>
</dbReference>
<dbReference type="InterPro" id="IPR049730">
    <property type="entry name" value="SNF2/RAD54-like_C"/>
</dbReference>
<dbReference type="KEGG" id="taf:THA_6"/>
<dbReference type="InterPro" id="IPR027417">
    <property type="entry name" value="P-loop_NTPase"/>
</dbReference>
<organism evidence="4 5">
    <name type="scientific">Thermosipho africanus (strain TCF52B)</name>
    <dbReference type="NCBI Taxonomy" id="484019"/>
    <lineage>
        <taxon>Bacteria</taxon>
        <taxon>Thermotogati</taxon>
        <taxon>Thermotogota</taxon>
        <taxon>Thermotogae</taxon>
        <taxon>Thermotogales</taxon>
        <taxon>Fervidobacteriaceae</taxon>
        <taxon>Thermosipho</taxon>
    </lineage>
</organism>
<evidence type="ECO:0000259" key="2">
    <source>
        <dbReference type="PROSITE" id="PS51192"/>
    </source>
</evidence>
<dbReference type="Gene3D" id="3.40.50.300">
    <property type="entry name" value="P-loop containing nucleotide triphosphate hydrolases"/>
    <property type="match status" value="1"/>
</dbReference>
<dbReference type="AlphaFoldDB" id="B7IEK0"/>
<keyword evidence="4" id="KW-0547">Nucleotide-binding</keyword>
<evidence type="ECO:0000313" key="5">
    <source>
        <dbReference type="Proteomes" id="UP000002453"/>
    </source>
</evidence>
<keyword evidence="4" id="KW-0347">Helicase</keyword>
<dbReference type="HOGENOM" id="CLU_340069_0_0_0"/>
<dbReference type="InterPro" id="IPR014001">
    <property type="entry name" value="Helicase_ATP-bd"/>
</dbReference>
<dbReference type="SUPFAM" id="SSF52540">
    <property type="entry name" value="P-loop containing nucleoside triphosphate hydrolases"/>
    <property type="match status" value="2"/>
</dbReference>
<reference evidence="4 5" key="1">
    <citation type="journal article" date="2009" name="J. Bacteriol.">
        <title>The genome of Thermosipho africanus TCF52B: lateral genetic connections to the Firmicutes and Archaea.</title>
        <authorList>
            <person name="Nesboe C.L."/>
            <person name="Bapteste E."/>
            <person name="Curtis B."/>
            <person name="Dahle H."/>
            <person name="Lopez P."/>
            <person name="Macleod D."/>
            <person name="Dlutek M."/>
            <person name="Bowman S."/>
            <person name="Zhaxybayeva O."/>
            <person name="Birkeland N.-K."/>
            <person name="Doolittle W.F."/>
        </authorList>
    </citation>
    <scope>NUCLEOTIDE SEQUENCE [LARGE SCALE GENOMIC DNA]</scope>
    <source>
        <strain evidence="4 5">TCF52B</strain>
    </source>
</reference>
<accession>B7IEK0</accession>
<dbReference type="RefSeq" id="WP_012579288.1">
    <property type="nucleotide sequence ID" value="NC_011653.1"/>
</dbReference>
<gene>
    <name evidence="4" type="ordered locus">THA_6</name>
</gene>
<dbReference type="GO" id="GO:0004386">
    <property type="term" value="F:helicase activity"/>
    <property type="evidence" value="ECO:0007669"/>
    <property type="project" value="UniProtKB-KW"/>
</dbReference>
<dbReference type="CDD" id="cd18793">
    <property type="entry name" value="SF2_C_SNF"/>
    <property type="match status" value="1"/>
</dbReference>
<keyword evidence="1" id="KW-0378">Hydrolase</keyword>
<evidence type="ECO:0000313" key="4">
    <source>
        <dbReference type="EMBL" id="ACJ74514.1"/>
    </source>
</evidence>
<dbReference type="STRING" id="484019.THA_6"/>
<dbReference type="eggNOG" id="COG0553">
    <property type="taxonomic scope" value="Bacteria"/>
</dbReference>
<evidence type="ECO:0000259" key="3">
    <source>
        <dbReference type="PROSITE" id="PS51194"/>
    </source>
</evidence>
<keyword evidence="5" id="KW-1185">Reference proteome</keyword>
<feature type="domain" description="Helicase C-terminal" evidence="3">
    <location>
        <begin position="667"/>
        <end position="821"/>
    </location>
</feature>
<dbReference type="EMBL" id="CP001185">
    <property type="protein sequence ID" value="ACJ74514.1"/>
    <property type="molecule type" value="Genomic_DNA"/>
</dbReference>
<dbReference type="SMART" id="SM00487">
    <property type="entry name" value="DEXDc"/>
    <property type="match status" value="1"/>
</dbReference>
<dbReference type="PANTHER" id="PTHR10799">
    <property type="entry name" value="SNF2/RAD54 HELICASE FAMILY"/>
    <property type="match status" value="1"/>
</dbReference>
<dbReference type="PROSITE" id="PS51194">
    <property type="entry name" value="HELICASE_CTER"/>
    <property type="match status" value="1"/>
</dbReference>
<dbReference type="Pfam" id="PF00176">
    <property type="entry name" value="SNF2-rel_dom"/>
    <property type="match status" value="1"/>
</dbReference>
<protein>
    <submittedName>
        <fullName evidence="4">Helicase</fullName>
    </submittedName>
</protein>
<keyword evidence="4" id="KW-0067">ATP-binding</keyword>
<dbReference type="PROSITE" id="PS51192">
    <property type="entry name" value="HELICASE_ATP_BIND_1"/>
    <property type="match status" value="1"/>
</dbReference>
<evidence type="ECO:0000256" key="1">
    <source>
        <dbReference type="ARBA" id="ARBA00022801"/>
    </source>
</evidence>
<dbReference type="InterPro" id="IPR000330">
    <property type="entry name" value="SNF2_N"/>
</dbReference>
<proteinExistence type="predicted"/>
<dbReference type="Proteomes" id="UP000002453">
    <property type="component" value="Chromosome"/>
</dbReference>
<dbReference type="GO" id="GO:0005524">
    <property type="term" value="F:ATP binding"/>
    <property type="evidence" value="ECO:0007669"/>
    <property type="project" value="InterPro"/>
</dbReference>
<sequence>MKYVIHKDFIEIKLGIGDRRLKKFYYVFFNTRNNKFNLTYDFLNMLYQEDPTILEKLGFKTDYENLTVKLRFVNKIDSSTIKFKYNEEIDLVINERFLVNSNKGVILFLNSEVYDAFSFILYNNSKIVEKINKLNQLKKKYNISYIAPKKIEIINKYNLKVNEESDGEVIDYTIFGIPKKESFVLSGSLVTNKKVYYIDESTKKDLLILEKYRDPKSKKIIINENNIEKFHEDYLHSFSDEFIEKLSDRIKFLTFQPSNILIRKNVSPISKEELFNYNIIHFHDLLNGGVENLELTPELKEKIENAKKENKNFVFYKGSWIRLDTLPEEVVEEIKTKSFEPHKEPKSKLFDLEIKENIEKLEYSKFKKEEKKQTQEEKLDLKYFEGKLKKFQEIGVKKVISAYLEGFRGFLLADDMGLGKTAQAIAFMTWLLEEKELFPVMIVVPNSLLENWRKELERFSPEIYKHFNTKDLVLINYEKLLRNEKLLIRDWNLIITDEAQRYKNYRSKTTRIIKGYKFKFHLALTGTPVENSIDELWNIIDAITPGLLGKLKDFNNKYNVINSDPTSEEAQEKSLEILNSIDPVFLRRNKEDKEVEINFPKKEEFFIESYLTQTQEDKYLDTYLKYKKKNANKKDFLGLAIKLLQVCDFGADYFDENFYKHSGKLNKLKDLMIEIKNKKEKALIFTKFIMTQQIIKAFLRNELGIESEILNGTVPIETRNYIVKQFNDGKIDVLIINPRVGGVGLNLVAANHVIHYTPEWNPAVTSQATDRAYRIGQDKDVYVYYFFSKFRNNHNKTIEEYFMKLLERKKQIKNILLDNIITNKEFENLKKEFFE</sequence>
<dbReference type="Gene3D" id="3.40.50.10810">
    <property type="entry name" value="Tandem AAA-ATPase domain"/>
    <property type="match status" value="1"/>
</dbReference>
<feature type="domain" description="Helicase ATP-binding" evidence="2">
    <location>
        <begin position="401"/>
        <end position="546"/>
    </location>
</feature>
<dbReference type="InterPro" id="IPR001650">
    <property type="entry name" value="Helicase_C-like"/>
</dbReference>
<dbReference type="Pfam" id="PF00271">
    <property type="entry name" value="Helicase_C"/>
    <property type="match status" value="1"/>
</dbReference>
<dbReference type="OrthoDB" id="9814088at2"/>
<dbReference type="InterPro" id="IPR038718">
    <property type="entry name" value="SNF2-like_sf"/>
</dbReference>